<feature type="signal peptide" evidence="2">
    <location>
        <begin position="1"/>
        <end position="18"/>
    </location>
</feature>
<dbReference type="Proteomes" id="UP000295703">
    <property type="component" value="Unassembled WGS sequence"/>
</dbReference>
<evidence type="ECO:0000256" key="2">
    <source>
        <dbReference type="SAM" id="SignalP"/>
    </source>
</evidence>
<sequence length="189" mass="20637">MKATFIFILLAGVATALALPLEDQLVKPSAGKHGDETSRPKIFYRTGTTPVPVAKEGFPAARVISRTPGGGPGIPIPVLKGEHEDYNDPNLGLDIHSSVRASKRASPKDADRIDVFSGESDGEEARPTATMPRRVTLTEEAKALFSSAMAIYKERVDWAVPNYHHKRSEGEETHVDEPESRYSSVQRSE</sequence>
<reference evidence="3 4" key="1">
    <citation type="submission" date="2018-12" db="EMBL/GenBank/DDBJ databases">
        <title>Genome sequence and assembly of Colletotrichum trifolii.</title>
        <authorList>
            <person name="Gan P."/>
            <person name="Shirasu K."/>
        </authorList>
    </citation>
    <scope>NUCLEOTIDE SEQUENCE [LARGE SCALE GENOMIC DNA]</scope>
    <source>
        <strain evidence="3 4">543-2</strain>
    </source>
</reference>
<feature type="region of interest" description="Disordered" evidence="1">
    <location>
        <begin position="166"/>
        <end position="189"/>
    </location>
</feature>
<name>A0A4R8QPH8_COLTR</name>
<feature type="chain" id="PRO_5020559637" evidence="2">
    <location>
        <begin position="19"/>
        <end position="189"/>
    </location>
</feature>
<gene>
    <name evidence="3" type="ORF">CTRI78_v009879</name>
</gene>
<feature type="region of interest" description="Disordered" evidence="1">
    <location>
        <begin position="102"/>
        <end position="130"/>
    </location>
</feature>
<dbReference type="EMBL" id="RYZW01000145">
    <property type="protein sequence ID" value="TDZ41183.1"/>
    <property type="molecule type" value="Genomic_DNA"/>
</dbReference>
<evidence type="ECO:0000313" key="3">
    <source>
        <dbReference type="EMBL" id="TDZ41183.1"/>
    </source>
</evidence>
<feature type="compositionally biased region" description="Basic and acidic residues" evidence="1">
    <location>
        <begin position="168"/>
        <end position="180"/>
    </location>
</feature>
<keyword evidence="4" id="KW-1185">Reference proteome</keyword>
<evidence type="ECO:0000256" key="1">
    <source>
        <dbReference type="SAM" id="MobiDB-lite"/>
    </source>
</evidence>
<protein>
    <submittedName>
        <fullName evidence="3">Uncharacterized protein</fullName>
    </submittedName>
</protein>
<comment type="caution">
    <text evidence="3">The sequence shown here is derived from an EMBL/GenBank/DDBJ whole genome shotgun (WGS) entry which is preliminary data.</text>
</comment>
<keyword evidence="2" id="KW-0732">Signal</keyword>
<evidence type="ECO:0000313" key="4">
    <source>
        <dbReference type="Proteomes" id="UP000295703"/>
    </source>
</evidence>
<accession>A0A4R8QPH8</accession>
<dbReference type="AlphaFoldDB" id="A0A4R8QPH8"/>
<proteinExistence type="predicted"/>
<organism evidence="3 4">
    <name type="scientific">Colletotrichum trifolii</name>
    <dbReference type="NCBI Taxonomy" id="5466"/>
    <lineage>
        <taxon>Eukaryota</taxon>
        <taxon>Fungi</taxon>
        <taxon>Dikarya</taxon>
        <taxon>Ascomycota</taxon>
        <taxon>Pezizomycotina</taxon>
        <taxon>Sordariomycetes</taxon>
        <taxon>Hypocreomycetidae</taxon>
        <taxon>Glomerellales</taxon>
        <taxon>Glomerellaceae</taxon>
        <taxon>Colletotrichum</taxon>
        <taxon>Colletotrichum orbiculare species complex</taxon>
    </lineage>
</organism>